<dbReference type="Pfam" id="PF00005">
    <property type="entry name" value="ABC_tran"/>
    <property type="match status" value="1"/>
</dbReference>
<dbReference type="Gene3D" id="3.40.50.300">
    <property type="entry name" value="P-loop containing nucleotide triphosphate hydrolases"/>
    <property type="match status" value="1"/>
</dbReference>
<dbReference type="InterPro" id="IPR027417">
    <property type="entry name" value="P-loop_NTPase"/>
</dbReference>
<dbReference type="Proteomes" id="UP001565220">
    <property type="component" value="Unassembled WGS sequence"/>
</dbReference>
<name>A0ABV4DXZ0_9CLOT</name>
<dbReference type="EMBL" id="JBGFFE010000009">
    <property type="protein sequence ID" value="MEY8763551.1"/>
    <property type="molecule type" value="Genomic_DNA"/>
</dbReference>
<accession>A0ABV4DXZ0</accession>
<dbReference type="InterPro" id="IPR003439">
    <property type="entry name" value="ABC_transporter-like_ATP-bd"/>
</dbReference>
<keyword evidence="2" id="KW-0547">Nucleotide-binding</keyword>
<dbReference type="InterPro" id="IPR017871">
    <property type="entry name" value="ABC_transporter-like_CS"/>
</dbReference>
<proteinExistence type="predicted"/>
<gene>
    <name evidence="5" type="ORF">AB8S09_07855</name>
</gene>
<evidence type="ECO:0000313" key="6">
    <source>
        <dbReference type="Proteomes" id="UP001565220"/>
    </source>
</evidence>
<dbReference type="PANTHER" id="PTHR42781">
    <property type="entry name" value="SPERMIDINE/PUTRESCINE IMPORT ATP-BINDING PROTEIN POTA"/>
    <property type="match status" value="1"/>
</dbReference>
<evidence type="ECO:0000256" key="1">
    <source>
        <dbReference type="ARBA" id="ARBA00022448"/>
    </source>
</evidence>
<dbReference type="GO" id="GO:0005524">
    <property type="term" value="F:ATP binding"/>
    <property type="evidence" value="ECO:0007669"/>
    <property type="project" value="UniProtKB-KW"/>
</dbReference>
<evidence type="ECO:0000256" key="3">
    <source>
        <dbReference type="ARBA" id="ARBA00022840"/>
    </source>
</evidence>
<dbReference type="PROSITE" id="PS00211">
    <property type="entry name" value="ABC_TRANSPORTER_1"/>
    <property type="match status" value="1"/>
</dbReference>
<dbReference type="RefSeq" id="WP_294184686.1">
    <property type="nucleotide sequence ID" value="NZ_JBGFFE010000009.1"/>
</dbReference>
<feature type="domain" description="ABC transporter" evidence="4">
    <location>
        <begin position="2"/>
        <end position="233"/>
    </location>
</feature>
<keyword evidence="1" id="KW-0813">Transport</keyword>
<dbReference type="InterPro" id="IPR050093">
    <property type="entry name" value="ABC_SmlMolc_Importer"/>
</dbReference>
<comment type="caution">
    <text evidence="5">The sequence shown here is derived from an EMBL/GenBank/DDBJ whole genome shotgun (WGS) entry which is preliminary data.</text>
</comment>
<organism evidence="5 6">
    <name type="scientific">Clostridium lapidicellarium</name>
    <dbReference type="NCBI Taxonomy" id="3240931"/>
    <lineage>
        <taxon>Bacteria</taxon>
        <taxon>Bacillati</taxon>
        <taxon>Bacillota</taxon>
        <taxon>Clostridia</taxon>
        <taxon>Eubacteriales</taxon>
        <taxon>Clostridiaceae</taxon>
        <taxon>Clostridium</taxon>
    </lineage>
</organism>
<protein>
    <submittedName>
        <fullName evidence="5">Sulfate/molybdate ABC transporter ATP-binding protein</fullName>
    </submittedName>
</protein>
<evidence type="ECO:0000259" key="4">
    <source>
        <dbReference type="PROSITE" id="PS50893"/>
    </source>
</evidence>
<sequence length="355" mass="40161">MGLYIDVKKKFHGFNLNVKFSTEDNIIGLLGASGSGKSMTLKCIAGLEVPDSGKIILNGKVLYDSEKKINIPVRSRKVGFLFQNYALFPNMTVSQNISFALNNISRVEKDKIVSEKINMMNLNGLEDRYPSQLSGGQQQRVAIARALAVKPEILLLDEPFSALDSHLRSKMEERLVYILNNYTGSTVFVSHNRDEVYRICKNIAIINNGVVESCGDRDYIFENPATLAAARLTGCKNISRIEVLDENTVEALDWGCTLKTDKKIKGSPSYVGIRSHYITMGNGCTGENIFKCRVKYVNNGPFTTAIYLESVEEKSYDKIKTLRWEISREKWQKIKNLNQPWDMCIDSKKLFLIWI</sequence>
<dbReference type="PROSITE" id="PS50893">
    <property type="entry name" value="ABC_TRANSPORTER_2"/>
    <property type="match status" value="1"/>
</dbReference>
<keyword evidence="3 5" id="KW-0067">ATP-binding</keyword>
<dbReference type="InterPro" id="IPR003593">
    <property type="entry name" value="AAA+_ATPase"/>
</dbReference>
<keyword evidence="6" id="KW-1185">Reference proteome</keyword>
<dbReference type="PANTHER" id="PTHR42781:SF4">
    <property type="entry name" value="SPERMIDINE_PUTRESCINE IMPORT ATP-BINDING PROTEIN POTA"/>
    <property type="match status" value="1"/>
</dbReference>
<dbReference type="SMART" id="SM00382">
    <property type="entry name" value="AAA"/>
    <property type="match status" value="1"/>
</dbReference>
<evidence type="ECO:0000256" key="2">
    <source>
        <dbReference type="ARBA" id="ARBA00022741"/>
    </source>
</evidence>
<dbReference type="SUPFAM" id="SSF52540">
    <property type="entry name" value="P-loop containing nucleoside triphosphate hydrolases"/>
    <property type="match status" value="1"/>
</dbReference>
<reference evidence="5 6" key="1">
    <citation type="submission" date="2024-08" db="EMBL/GenBank/DDBJ databases">
        <title>Clostridium lapicellarii sp. nov., and Clostridium renhuaiense sp. nov., two species isolated from the mud in a fermentation cellar used for producing sauce-flavour Chinese liquors.</title>
        <authorList>
            <person name="Yang F."/>
            <person name="Wang H."/>
            <person name="Chen L.Q."/>
            <person name="Zhou N."/>
            <person name="Lu J.J."/>
            <person name="Pu X.X."/>
            <person name="Wan B."/>
            <person name="Wang L."/>
            <person name="Liu S.J."/>
        </authorList>
    </citation>
    <scope>NUCLEOTIDE SEQUENCE [LARGE SCALE GENOMIC DNA]</scope>
    <source>
        <strain evidence="5 6">MT-113</strain>
    </source>
</reference>
<evidence type="ECO:0000313" key="5">
    <source>
        <dbReference type="EMBL" id="MEY8763551.1"/>
    </source>
</evidence>